<evidence type="ECO:0000256" key="3">
    <source>
        <dbReference type="ARBA" id="ARBA00022525"/>
    </source>
</evidence>
<dbReference type="PANTHER" id="PTHR11857">
    <property type="entry name" value="ODORANT BINDING PROTEIN-RELATED"/>
    <property type="match status" value="1"/>
</dbReference>
<comment type="similarity">
    <text evidence="2">Belongs to the PBP/GOBP family.</text>
</comment>
<dbReference type="SUPFAM" id="SSF47565">
    <property type="entry name" value="Insect pheromone/odorant-binding proteins"/>
    <property type="match status" value="1"/>
</dbReference>
<organism evidence="6 7">
    <name type="scientific">Brassicogethes aeneus</name>
    <name type="common">Rape pollen beetle</name>
    <name type="synonym">Meligethes aeneus</name>
    <dbReference type="NCBI Taxonomy" id="1431903"/>
    <lineage>
        <taxon>Eukaryota</taxon>
        <taxon>Metazoa</taxon>
        <taxon>Ecdysozoa</taxon>
        <taxon>Arthropoda</taxon>
        <taxon>Hexapoda</taxon>
        <taxon>Insecta</taxon>
        <taxon>Pterygota</taxon>
        <taxon>Neoptera</taxon>
        <taxon>Endopterygota</taxon>
        <taxon>Coleoptera</taxon>
        <taxon>Polyphaga</taxon>
        <taxon>Cucujiformia</taxon>
        <taxon>Nitidulidae</taxon>
        <taxon>Meligethinae</taxon>
        <taxon>Brassicogethes</taxon>
    </lineage>
</organism>
<dbReference type="Gene3D" id="1.10.238.20">
    <property type="entry name" value="Pheromone/general odorant binding protein domain"/>
    <property type="match status" value="1"/>
</dbReference>
<feature type="signal peptide" evidence="5">
    <location>
        <begin position="1"/>
        <end position="19"/>
    </location>
</feature>
<keyword evidence="4 5" id="KW-0732">Signal</keyword>
<reference evidence="6" key="1">
    <citation type="submission" date="2021-12" db="EMBL/GenBank/DDBJ databases">
        <authorList>
            <person name="King R."/>
        </authorList>
    </citation>
    <scope>NUCLEOTIDE SEQUENCE</scope>
</reference>
<evidence type="ECO:0000256" key="2">
    <source>
        <dbReference type="ARBA" id="ARBA00008098"/>
    </source>
</evidence>
<dbReference type="OrthoDB" id="6601693at2759"/>
<dbReference type="PANTHER" id="PTHR11857:SF43">
    <property type="entry name" value="GEO07291P1-RELATED"/>
    <property type="match status" value="1"/>
</dbReference>
<dbReference type="InterPro" id="IPR036728">
    <property type="entry name" value="PBP_GOBP_sf"/>
</dbReference>
<dbReference type="EMBL" id="OV121133">
    <property type="protein sequence ID" value="CAH0551613.1"/>
    <property type="molecule type" value="Genomic_DNA"/>
</dbReference>
<evidence type="ECO:0000313" key="6">
    <source>
        <dbReference type="EMBL" id="CAH0551613.1"/>
    </source>
</evidence>
<dbReference type="GO" id="GO:0005549">
    <property type="term" value="F:odorant binding"/>
    <property type="evidence" value="ECO:0007669"/>
    <property type="project" value="InterPro"/>
</dbReference>
<name>A0A9P0AW30_BRAAE</name>
<dbReference type="SMART" id="SM00708">
    <property type="entry name" value="PhBP"/>
    <property type="match status" value="1"/>
</dbReference>
<keyword evidence="7" id="KW-1185">Reference proteome</keyword>
<evidence type="ECO:0000313" key="7">
    <source>
        <dbReference type="Proteomes" id="UP001154078"/>
    </source>
</evidence>
<evidence type="ECO:0000256" key="4">
    <source>
        <dbReference type="ARBA" id="ARBA00022729"/>
    </source>
</evidence>
<dbReference type="GO" id="GO:0007608">
    <property type="term" value="P:sensory perception of smell"/>
    <property type="evidence" value="ECO:0007669"/>
    <property type="project" value="TreeGrafter"/>
</dbReference>
<evidence type="ECO:0000256" key="1">
    <source>
        <dbReference type="ARBA" id="ARBA00004613"/>
    </source>
</evidence>
<feature type="chain" id="PRO_5040374112" evidence="5">
    <location>
        <begin position="20"/>
        <end position="137"/>
    </location>
</feature>
<protein>
    <submittedName>
        <fullName evidence="6">Uncharacterized protein</fullName>
    </submittedName>
</protein>
<dbReference type="InterPro" id="IPR006170">
    <property type="entry name" value="PBP/GOBP"/>
</dbReference>
<comment type="subcellular location">
    <subcellularLocation>
        <location evidence="1">Secreted</location>
    </subcellularLocation>
</comment>
<proteinExistence type="inferred from homology"/>
<dbReference type="GO" id="GO:0005615">
    <property type="term" value="C:extracellular space"/>
    <property type="evidence" value="ECO:0007669"/>
    <property type="project" value="TreeGrafter"/>
</dbReference>
<dbReference type="CDD" id="cd23992">
    <property type="entry name" value="PBP_GOBP"/>
    <property type="match status" value="1"/>
</dbReference>
<gene>
    <name evidence="6" type="ORF">MELIAE_LOCUS4179</name>
</gene>
<accession>A0A9P0AW30</accession>
<dbReference type="AlphaFoldDB" id="A0A9P0AW30"/>
<sequence length="137" mass="15109">MKSVVLAVCLLSFVGFSTQEKTPQEIQLTQFRDECIKESGVEKSAITNADKGQFDDSNKKMQCFLKCYYQKQGYVDENGTLLVSAIADKMSGDKEQALAHVKKCEGITGEDVCETVYKIHKCFDEHVRASAAPAATA</sequence>
<keyword evidence="3" id="KW-0964">Secreted</keyword>
<evidence type="ECO:0000256" key="5">
    <source>
        <dbReference type="SAM" id="SignalP"/>
    </source>
</evidence>
<dbReference type="Proteomes" id="UP001154078">
    <property type="component" value="Chromosome 2"/>
</dbReference>
<dbReference type="Pfam" id="PF01395">
    <property type="entry name" value="PBP_GOBP"/>
    <property type="match status" value="1"/>
</dbReference>